<keyword evidence="16" id="KW-1185">Reference proteome</keyword>
<comment type="cofactor">
    <cofactor evidence="1">
        <name>heme b</name>
        <dbReference type="ChEBI" id="CHEBI:60344"/>
    </cofactor>
</comment>
<dbReference type="KEGG" id="saes:HBH39_12360"/>
<dbReference type="InterPro" id="IPR016174">
    <property type="entry name" value="Di-haem_cyt_TM"/>
</dbReference>
<keyword evidence="9 13" id="KW-1133">Transmembrane helix</keyword>
<evidence type="ECO:0000256" key="13">
    <source>
        <dbReference type="SAM" id="Phobius"/>
    </source>
</evidence>
<keyword evidence="3" id="KW-0813">Transport</keyword>
<evidence type="ECO:0000259" key="14">
    <source>
        <dbReference type="Pfam" id="PF01292"/>
    </source>
</evidence>
<keyword evidence="7" id="KW-0479">Metal-binding</keyword>
<evidence type="ECO:0000256" key="1">
    <source>
        <dbReference type="ARBA" id="ARBA00001970"/>
    </source>
</evidence>
<feature type="transmembrane region" description="Helical" evidence="13">
    <location>
        <begin position="12"/>
        <end position="34"/>
    </location>
</feature>
<dbReference type="GO" id="GO:0022904">
    <property type="term" value="P:respiratory electron transport chain"/>
    <property type="evidence" value="ECO:0007669"/>
    <property type="project" value="InterPro"/>
</dbReference>
<dbReference type="Proteomes" id="UP000502608">
    <property type="component" value="Chromosome"/>
</dbReference>
<evidence type="ECO:0000256" key="4">
    <source>
        <dbReference type="ARBA" id="ARBA00022475"/>
    </source>
</evidence>
<evidence type="ECO:0000256" key="2">
    <source>
        <dbReference type="ARBA" id="ARBA00004651"/>
    </source>
</evidence>
<dbReference type="GO" id="GO:0020037">
    <property type="term" value="F:heme binding"/>
    <property type="evidence" value="ECO:0007669"/>
    <property type="project" value="TreeGrafter"/>
</dbReference>
<evidence type="ECO:0000256" key="10">
    <source>
        <dbReference type="ARBA" id="ARBA00023004"/>
    </source>
</evidence>
<reference evidence="15 16" key="1">
    <citation type="submission" date="2020-03" db="EMBL/GenBank/DDBJ databases">
        <title>Complete genome sequence of Shewanella sp.</title>
        <authorList>
            <person name="Kim Y.-S."/>
            <person name="Kim S.-J."/>
            <person name="Jung H.-K."/>
            <person name="Kim K.-H."/>
        </authorList>
    </citation>
    <scope>NUCLEOTIDE SEQUENCE [LARGE SCALE GENOMIC DNA]</scope>
    <source>
        <strain evidence="15 16">PN3F2</strain>
    </source>
</reference>
<dbReference type="InterPro" id="IPR052168">
    <property type="entry name" value="Cytochrome_b561_oxidase"/>
</dbReference>
<dbReference type="SUPFAM" id="SSF81342">
    <property type="entry name" value="Transmembrane di-heme cytochromes"/>
    <property type="match status" value="1"/>
</dbReference>
<evidence type="ECO:0000256" key="7">
    <source>
        <dbReference type="ARBA" id="ARBA00022723"/>
    </source>
</evidence>
<feature type="domain" description="Cytochrome b561 bacterial/Ni-hydrogenase" evidence="14">
    <location>
        <begin position="8"/>
        <end position="178"/>
    </location>
</feature>
<dbReference type="EMBL" id="CP050313">
    <property type="protein sequence ID" value="QIR15181.1"/>
    <property type="molecule type" value="Genomic_DNA"/>
</dbReference>
<evidence type="ECO:0000256" key="8">
    <source>
        <dbReference type="ARBA" id="ARBA00022982"/>
    </source>
</evidence>
<dbReference type="GO" id="GO:0046872">
    <property type="term" value="F:metal ion binding"/>
    <property type="evidence" value="ECO:0007669"/>
    <property type="project" value="UniProtKB-KW"/>
</dbReference>
<name>A0A6G9QMY2_9GAMM</name>
<dbReference type="RefSeq" id="WP_167678709.1">
    <property type="nucleotide sequence ID" value="NZ_CP050313.1"/>
</dbReference>
<keyword evidence="4" id="KW-1003">Cell membrane</keyword>
<keyword evidence="8" id="KW-0249">Electron transport</keyword>
<organism evidence="15 16">
    <name type="scientific">Shewanella aestuarii</name>
    <dbReference type="NCBI Taxonomy" id="1028752"/>
    <lineage>
        <taxon>Bacteria</taxon>
        <taxon>Pseudomonadati</taxon>
        <taxon>Pseudomonadota</taxon>
        <taxon>Gammaproteobacteria</taxon>
        <taxon>Alteromonadales</taxon>
        <taxon>Shewanellaceae</taxon>
        <taxon>Shewanella</taxon>
    </lineage>
</organism>
<evidence type="ECO:0000313" key="16">
    <source>
        <dbReference type="Proteomes" id="UP000502608"/>
    </source>
</evidence>
<comment type="similarity">
    <text evidence="12">Belongs to the cytochrome b561 family.</text>
</comment>
<dbReference type="GO" id="GO:0009055">
    <property type="term" value="F:electron transfer activity"/>
    <property type="evidence" value="ECO:0007669"/>
    <property type="project" value="InterPro"/>
</dbReference>
<dbReference type="AlphaFoldDB" id="A0A6G9QMY2"/>
<dbReference type="Gene3D" id="1.20.950.20">
    <property type="entry name" value="Transmembrane di-heme cytochromes, Chain C"/>
    <property type="match status" value="1"/>
</dbReference>
<dbReference type="PANTHER" id="PTHR30529:SF1">
    <property type="entry name" value="CYTOCHROME B561 HOMOLOG 2"/>
    <property type="match status" value="1"/>
</dbReference>
<protein>
    <submittedName>
        <fullName evidence="15">Cytochrome b</fullName>
    </submittedName>
</protein>
<dbReference type="GO" id="GO:0005886">
    <property type="term" value="C:plasma membrane"/>
    <property type="evidence" value="ECO:0007669"/>
    <property type="project" value="UniProtKB-SubCell"/>
</dbReference>
<feature type="transmembrane region" description="Helical" evidence="13">
    <location>
        <begin position="54"/>
        <end position="71"/>
    </location>
</feature>
<evidence type="ECO:0000256" key="5">
    <source>
        <dbReference type="ARBA" id="ARBA00022617"/>
    </source>
</evidence>
<evidence type="ECO:0000256" key="11">
    <source>
        <dbReference type="ARBA" id="ARBA00023136"/>
    </source>
</evidence>
<keyword evidence="10" id="KW-0408">Iron</keyword>
<feature type="transmembrane region" description="Helical" evidence="13">
    <location>
        <begin position="146"/>
        <end position="163"/>
    </location>
</feature>
<evidence type="ECO:0000256" key="12">
    <source>
        <dbReference type="ARBA" id="ARBA00037975"/>
    </source>
</evidence>
<keyword evidence="5" id="KW-0349">Heme</keyword>
<keyword evidence="6 13" id="KW-0812">Transmembrane</keyword>
<dbReference type="PANTHER" id="PTHR30529">
    <property type="entry name" value="CYTOCHROME B561"/>
    <property type="match status" value="1"/>
</dbReference>
<keyword evidence="11 13" id="KW-0472">Membrane</keyword>
<accession>A0A6G9QMY2</accession>
<evidence type="ECO:0000313" key="15">
    <source>
        <dbReference type="EMBL" id="QIR15181.1"/>
    </source>
</evidence>
<evidence type="ECO:0000256" key="3">
    <source>
        <dbReference type="ARBA" id="ARBA00022448"/>
    </source>
</evidence>
<proteinExistence type="inferred from homology"/>
<sequence length="182" mass="20808">MLRNSQSRYGLVTILIHWLSAFAVLGLFALGFWMVDLTYYSSWYRTAPHIHKSIGILLLILTGFRILWRLMSVKPDAIKSHKSWEKQSAHWAHRLIYTLLVAIMVSGILISTADGRSIEVFDWFAVPGFGELFNNQADLAGLFHQYAAYSLIALVVIHAFGAIKHHIIDKDNTLTRILWVKK</sequence>
<dbReference type="InterPro" id="IPR011577">
    <property type="entry name" value="Cyt_b561_bac/Ni-Hgenase"/>
</dbReference>
<dbReference type="Pfam" id="PF01292">
    <property type="entry name" value="Ni_hydr_CYTB"/>
    <property type="match status" value="1"/>
</dbReference>
<evidence type="ECO:0000256" key="9">
    <source>
        <dbReference type="ARBA" id="ARBA00022989"/>
    </source>
</evidence>
<evidence type="ECO:0000256" key="6">
    <source>
        <dbReference type="ARBA" id="ARBA00022692"/>
    </source>
</evidence>
<feature type="transmembrane region" description="Helical" evidence="13">
    <location>
        <begin position="91"/>
        <end position="113"/>
    </location>
</feature>
<comment type="subcellular location">
    <subcellularLocation>
        <location evidence="2">Cell membrane</location>
        <topology evidence="2">Multi-pass membrane protein</topology>
    </subcellularLocation>
</comment>
<gene>
    <name evidence="15" type="ORF">HBH39_12360</name>
</gene>